<evidence type="ECO:0000313" key="2">
    <source>
        <dbReference type="Proteomes" id="UP000309215"/>
    </source>
</evidence>
<reference evidence="1 2" key="1">
    <citation type="submission" date="2019-04" db="EMBL/GenBank/DDBJ databases">
        <authorList>
            <person name="Li Y."/>
            <person name="Wang J."/>
        </authorList>
    </citation>
    <scope>NUCLEOTIDE SEQUENCE [LARGE SCALE GENOMIC DNA]</scope>
    <source>
        <strain evidence="1 2">DSM 14668</strain>
    </source>
</reference>
<gene>
    <name evidence="1" type="ORF">E8A74_01770</name>
</gene>
<organism evidence="1 2">
    <name type="scientific">Polyangium fumosum</name>
    <dbReference type="NCBI Taxonomy" id="889272"/>
    <lineage>
        <taxon>Bacteria</taxon>
        <taxon>Pseudomonadati</taxon>
        <taxon>Myxococcota</taxon>
        <taxon>Polyangia</taxon>
        <taxon>Polyangiales</taxon>
        <taxon>Polyangiaceae</taxon>
        <taxon>Polyangium</taxon>
    </lineage>
</organism>
<dbReference type="AlphaFoldDB" id="A0A4V5PNP7"/>
<keyword evidence="2" id="KW-1185">Reference proteome</keyword>
<dbReference type="EMBL" id="SSMQ01000001">
    <property type="protein sequence ID" value="TKD13303.1"/>
    <property type="molecule type" value="Genomic_DNA"/>
</dbReference>
<protein>
    <recommendedName>
        <fullName evidence="3">Lipoprotein</fullName>
    </recommendedName>
</protein>
<dbReference type="RefSeq" id="WP_136927119.1">
    <property type="nucleotide sequence ID" value="NZ_SSMQ01000001.1"/>
</dbReference>
<dbReference type="OrthoDB" id="5506802at2"/>
<evidence type="ECO:0000313" key="1">
    <source>
        <dbReference type="EMBL" id="TKD13303.1"/>
    </source>
</evidence>
<dbReference type="SUPFAM" id="SSF82171">
    <property type="entry name" value="DPP6 N-terminal domain-like"/>
    <property type="match status" value="1"/>
</dbReference>
<name>A0A4V5PNP7_9BACT</name>
<evidence type="ECO:0008006" key="3">
    <source>
        <dbReference type="Google" id="ProtNLM"/>
    </source>
</evidence>
<comment type="caution">
    <text evidence="1">The sequence shown here is derived from an EMBL/GenBank/DDBJ whole genome shotgun (WGS) entry which is preliminary data.</text>
</comment>
<dbReference type="Proteomes" id="UP000309215">
    <property type="component" value="Unassembled WGS sequence"/>
</dbReference>
<sequence>MNGLRTVAACLTAFFLAGCGANGGEEQTQEEDLAEFEALREELEGRRDVFIETPAQDFFATGNTLYWVEVGSGNPLLRSFDDSKKQRTDYTFKPYLTGVSSPNPVDNINFAASSTMVASMNELDGANTYAAGTPEMARGKLVLPAPPFGQKWWAYSVTGDDLYVTVIHGDTGKYVLQKWTPGQANPTDVLALDDLIAPNVMGEFTNFAVNGTTLMFSEGGRLWLAELTDMKAKWVQNDKRVGGADFYPGGAVYSQDREFFRYDKASDTRENITEKIKASYSMNKTFVEAHHPGHDMTWCKFKNKIVYEGNFGLFAYDLENETTTPLLLDARDNSVVYKYPVAVGTGTLFVKGLESQSGATGADGPMFSLAAANLL</sequence>
<accession>A0A4V5PNP7</accession>
<dbReference type="PROSITE" id="PS51257">
    <property type="entry name" value="PROKAR_LIPOPROTEIN"/>
    <property type="match status" value="1"/>
</dbReference>
<proteinExistence type="predicted"/>